<dbReference type="SUPFAM" id="SSF56112">
    <property type="entry name" value="Protein kinase-like (PK-like)"/>
    <property type="match status" value="1"/>
</dbReference>
<evidence type="ECO:0000256" key="3">
    <source>
        <dbReference type="ARBA" id="ARBA00022741"/>
    </source>
</evidence>
<keyword evidence="4" id="KW-0418">Kinase</keyword>
<dbReference type="PANTHER" id="PTHR24349">
    <property type="entry name" value="SERINE/THREONINE-PROTEIN KINASE"/>
    <property type="match status" value="1"/>
</dbReference>
<dbReference type="InterPro" id="IPR017441">
    <property type="entry name" value="Protein_kinase_ATP_BS"/>
</dbReference>
<dbReference type="Pfam" id="PF00069">
    <property type="entry name" value="Pkinase"/>
    <property type="match status" value="1"/>
</dbReference>
<evidence type="ECO:0000256" key="6">
    <source>
        <dbReference type="PROSITE-ProRule" id="PRU10141"/>
    </source>
</evidence>
<dbReference type="InterPro" id="IPR008271">
    <property type="entry name" value="Ser/Thr_kinase_AS"/>
</dbReference>
<keyword evidence="1 7" id="KW-0723">Serine/threonine-protein kinase</keyword>
<keyword evidence="5 6" id="KW-0067">ATP-binding</keyword>
<dbReference type="OrthoDB" id="541276at2759"/>
<evidence type="ECO:0000259" key="9">
    <source>
        <dbReference type="PROSITE" id="PS50011"/>
    </source>
</evidence>
<dbReference type="InterPro" id="IPR050205">
    <property type="entry name" value="CDPK_Ser/Thr_kinases"/>
</dbReference>
<dbReference type="SMART" id="SM00220">
    <property type="entry name" value="S_TKc"/>
    <property type="match status" value="1"/>
</dbReference>
<reference evidence="10 11" key="1">
    <citation type="journal article" date="2012" name="Appl. Environ. Microbiol.">
        <title>Short-read sequencing for genomic analysis of the brown rot fungus Fibroporia radiculosa.</title>
        <authorList>
            <person name="Tang J.D."/>
            <person name="Perkins A.D."/>
            <person name="Sonstegard T.S."/>
            <person name="Schroeder S.G."/>
            <person name="Burgess S.C."/>
            <person name="Diehl S.V."/>
        </authorList>
    </citation>
    <scope>NUCLEOTIDE SEQUENCE [LARGE SCALE GENOMIC DNA]</scope>
    <source>
        <strain evidence="10 11">TFFH 294</strain>
    </source>
</reference>
<dbReference type="InterPro" id="IPR011009">
    <property type="entry name" value="Kinase-like_dom_sf"/>
</dbReference>
<dbReference type="PROSITE" id="PS00108">
    <property type="entry name" value="PROTEIN_KINASE_ST"/>
    <property type="match status" value="1"/>
</dbReference>
<dbReference type="Gene3D" id="1.10.510.10">
    <property type="entry name" value="Transferase(Phosphotransferase) domain 1"/>
    <property type="match status" value="1"/>
</dbReference>
<dbReference type="STRING" id="599839.J4GGG1"/>
<keyword evidence="11" id="KW-1185">Reference proteome</keyword>
<evidence type="ECO:0000313" key="10">
    <source>
        <dbReference type="EMBL" id="CCM05863.1"/>
    </source>
</evidence>
<dbReference type="PROSITE" id="PS50011">
    <property type="entry name" value="PROTEIN_KINASE_DOM"/>
    <property type="match status" value="1"/>
</dbReference>
<feature type="region of interest" description="Disordered" evidence="8">
    <location>
        <begin position="367"/>
        <end position="388"/>
    </location>
</feature>
<dbReference type="FunCoup" id="J4GGG1">
    <property type="interactions" value="241"/>
</dbReference>
<keyword evidence="3 6" id="KW-0547">Nucleotide-binding</keyword>
<dbReference type="RefSeq" id="XP_012185146.1">
    <property type="nucleotide sequence ID" value="XM_012329756.1"/>
</dbReference>
<organism evidence="10 11">
    <name type="scientific">Fibroporia radiculosa</name>
    <dbReference type="NCBI Taxonomy" id="599839"/>
    <lineage>
        <taxon>Eukaryota</taxon>
        <taxon>Fungi</taxon>
        <taxon>Dikarya</taxon>
        <taxon>Basidiomycota</taxon>
        <taxon>Agaricomycotina</taxon>
        <taxon>Agaricomycetes</taxon>
        <taxon>Polyporales</taxon>
        <taxon>Fibroporiaceae</taxon>
        <taxon>Fibroporia</taxon>
    </lineage>
</organism>
<sequence length="441" mass="48938">MTIFPKTTSASLIPDMVNQIIDDGRLELVEKLGEGGYGVVYRAIVIESTSSLKPTEYAVKILAKACERSREWRLQRREIAAHTLVSDHPNILTLHQVIEDDNFIYLVVDYCPGGDLFSAIIDRHAYSENDDLVKKVFVQILDAVHSCHEKGIYHRDLKPDNILCMNEEASEIVLGDFGLSTKSRTSTTFGCGSSNYISPECIGKECRYRPYSPRIADVWALGVILVNMIAGRHPWNNAATDDKCFMRFMVRPGFLRKMLPISRSANTILRRIFTLDAGLRITIPELRTAILKVDTFFMAQDEIEKGNRFLRFAAAAYAADRADTVCSAAITALREDNEIQIGSEHIADEFIAEDAQSHLRIAGGAGTTAFDSESESESGEDSDGLITPESHAQDSASLVKVSKVSDGADVGIVDSPVIRKKHEHILPVESLIKRLKHVALR</sequence>
<evidence type="ECO:0000256" key="4">
    <source>
        <dbReference type="ARBA" id="ARBA00022777"/>
    </source>
</evidence>
<comment type="similarity">
    <text evidence="7">Belongs to the protein kinase superfamily.</text>
</comment>
<evidence type="ECO:0000256" key="2">
    <source>
        <dbReference type="ARBA" id="ARBA00022679"/>
    </source>
</evidence>
<dbReference type="EMBL" id="HE797210">
    <property type="protein sequence ID" value="CCM05863.1"/>
    <property type="molecule type" value="Genomic_DNA"/>
</dbReference>
<evidence type="ECO:0000313" key="11">
    <source>
        <dbReference type="Proteomes" id="UP000006352"/>
    </source>
</evidence>
<protein>
    <recommendedName>
        <fullName evidence="9">Protein kinase domain-containing protein</fullName>
    </recommendedName>
</protein>
<evidence type="ECO:0000256" key="1">
    <source>
        <dbReference type="ARBA" id="ARBA00022527"/>
    </source>
</evidence>
<proteinExistence type="inferred from homology"/>
<gene>
    <name evidence="10" type="ORF">FIBRA_08099</name>
</gene>
<accession>J4GGG1</accession>
<evidence type="ECO:0000256" key="8">
    <source>
        <dbReference type="SAM" id="MobiDB-lite"/>
    </source>
</evidence>
<dbReference type="InParanoid" id="J4GGG1"/>
<feature type="domain" description="Protein kinase" evidence="9">
    <location>
        <begin position="26"/>
        <end position="297"/>
    </location>
</feature>
<dbReference type="InterPro" id="IPR000719">
    <property type="entry name" value="Prot_kinase_dom"/>
</dbReference>
<dbReference type="AlphaFoldDB" id="J4GGG1"/>
<feature type="compositionally biased region" description="Acidic residues" evidence="8">
    <location>
        <begin position="372"/>
        <end position="383"/>
    </location>
</feature>
<evidence type="ECO:0000256" key="7">
    <source>
        <dbReference type="RuleBase" id="RU000304"/>
    </source>
</evidence>
<keyword evidence="2" id="KW-0808">Transferase</keyword>
<dbReference type="GO" id="GO:0004674">
    <property type="term" value="F:protein serine/threonine kinase activity"/>
    <property type="evidence" value="ECO:0007669"/>
    <property type="project" value="UniProtKB-KW"/>
</dbReference>
<dbReference type="Proteomes" id="UP000006352">
    <property type="component" value="Unassembled WGS sequence"/>
</dbReference>
<dbReference type="GO" id="GO:0005524">
    <property type="term" value="F:ATP binding"/>
    <property type="evidence" value="ECO:0007669"/>
    <property type="project" value="UniProtKB-UniRule"/>
</dbReference>
<name>J4GGG1_9APHY</name>
<dbReference type="GeneID" id="24100774"/>
<evidence type="ECO:0000256" key="5">
    <source>
        <dbReference type="ARBA" id="ARBA00022840"/>
    </source>
</evidence>
<dbReference type="HOGENOM" id="CLU_000288_172_5_1"/>
<dbReference type="PROSITE" id="PS00107">
    <property type="entry name" value="PROTEIN_KINASE_ATP"/>
    <property type="match status" value="1"/>
</dbReference>
<feature type="binding site" evidence="6">
    <location>
        <position position="60"/>
    </location>
    <ligand>
        <name>ATP</name>
        <dbReference type="ChEBI" id="CHEBI:30616"/>
    </ligand>
</feature>